<protein>
    <submittedName>
        <fullName evidence="2">Uncharacterized protein</fullName>
    </submittedName>
</protein>
<dbReference type="EMBL" id="CM035433">
    <property type="protein sequence ID" value="KAH7292863.1"/>
    <property type="molecule type" value="Genomic_DNA"/>
</dbReference>
<evidence type="ECO:0000313" key="3">
    <source>
        <dbReference type="Proteomes" id="UP000825935"/>
    </source>
</evidence>
<keyword evidence="3" id="KW-1185">Reference proteome</keyword>
<evidence type="ECO:0000313" key="2">
    <source>
        <dbReference type="EMBL" id="KAH7292863.1"/>
    </source>
</evidence>
<dbReference type="Proteomes" id="UP000825935">
    <property type="component" value="Chromosome 28"/>
</dbReference>
<organism evidence="2 3">
    <name type="scientific">Ceratopteris richardii</name>
    <name type="common">Triangle waterfern</name>
    <dbReference type="NCBI Taxonomy" id="49495"/>
    <lineage>
        <taxon>Eukaryota</taxon>
        <taxon>Viridiplantae</taxon>
        <taxon>Streptophyta</taxon>
        <taxon>Embryophyta</taxon>
        <taxon>Tracheophyta</taxon>
        <taxon>Polypodiopsida</taxon>
        <taxon>Polypodiidae</taxon>
        <taxon>Polypodiales</taxon>
        <taxon>Pteridineae</taxon>
        <taxon>Pteridaceae</taxon>
        <taxon>Parkerioideae</taxon>
        <taxon>Ceratopteris</taxon>
    </lineage>
</organism>
<dbReference type="InterPro" id="IPR025322">
    <property type="entry name" value="PADRE_dom"/>
</dbReference>
<dbReference type="AlphaFoldDB" id="A0A8T2RBH9"/>
<sequence>MGGLLSCMRLVEVIKLVHINGHVEEMTKPVKVEEIMKANPQFYVGQACWRNTEVLPPDARLELGQIYFLLPAEAALSCTTNHRISSPSNPSYSVASPSTSALYLPASPSSLLIASPSPLSLTAPDRKCDLKAEFLRRDCEGWHAATVSVDSDQNSVAMKGQKGSAVELGLAAAPATFHLRQGERFGVGKVLSLSKKSLSEYLAEWDDQVKKSNTYDKTKTVGYGRVFAAAAASELMENSQTPPDSKESINDESKINWRPALSSISEEVSVG</sequence>
<feature type="compositionally biased region" description="Basic and acidic residues" evidence="1">
    <location>
        <begin position="244"/>
        <end position="254"/>
    </location>
</feature>
<accession>A0A8T2RBH9</accession>
<reference evidence="2" key="1">
    <citation type="submission" date="2021-08" db="EMBL/GenBank/DDBJ databases">
        <title>WGS assembly of Ceratopteris richardii.</title>
        <authorList>
            <person name="Marchant D.B."/>
            <person name="Chen G."/>
            <person name="Jenkins J."/>
            <person name="Shu S."/>
            <person name="Leebens-Mack J."/>
            <person name="Grimwood J."/>
            <person name="Schmutz J."/>
            <person name="Soltis P."/>
            <person name="Soltis D."/>
            <person name="Chen Z.-H."/>
        </authorList>
    </citation>
    <scope>NUCLEOTIDE SEQUENCE</scope>
    <source>
        <strain evidence="2">Whitten #5841</strain>
        <tissue evidence="2">Leaf</tissue>
    </source>
</reference>
<gene>
    <name evidence="2" type="ORF">KP509_28G001800</name>
</gene>
<proteinExistence type="predicted"/>
<comment type="caution">
    <text evidence="2">The sequence shown here is derived from an EMBL/GenBank/DDBJ whole genome shotgun (WGS) entry which is preliminary data.</text>
</comment>
<dbReference type="PANTHER" id="PTHR33052">
    <property type="entry name" value="DUF4228 DOMAIN PROTEIN-RELATED"/>
    <property type="match status" value="1"/>
</dbReference>
<dbReference type="OrthoDB" id="1856818at2759"/>
<name>A0A8T2RBH9_CERRI</name>
<dbReference type="Pfam" id="PF14009">
    <property type="entry name" value="PADRE"/>
    <property type="match status" value="1"/>
</dbReference>
<evidence type="ECO:0000256" key="1">
    <source>
        <dbReference type="SAM" id="MobiDB-lite"/>
    </source>
</evidence>
<feature type="region of interest" description="Disordered" evidence="1">
    <location>
        <begin position="234"/>
        <end position="254"/>
    </location>
</feature>